<dbReference type="EMBL" id="KK088420">
    <property type="protein sequence ID" value="EYE95992.1"/>
    <property type="molecule type" value="Genomic_DNA"/>
</dbReference>
<dbReference type="AlphaFoldDB" id="A0A017SGB6"/>
<evidence type="ECO:0000313" key="2">
    <source>
        <dbReference type="EMBL" id="EYE95992.1"/>
    </source>
</evidence>
<accession>A0A017SGB6</accession>
<sequence length="158" mass="17956">MSIRAHLEAVIRLSPCQFLPLSMIRSVRFLLTAIWFMHWQWMVRQIICMEVNSLQVAPQLSTVESIHICITSEIILHPCLLALFPYSRSWESFRMLSLHYIVIHFVLVFNGLCCCIVVFIHGTGFCFPCIHSFSSNDGCLSGTFVCRSVIAGSTSRPS</sequence>
<feature type="transmembrane region" description="Helical" evidence="1">
    <location>
        <begin position="98"/>
        <end position="120"/>
    </location>
</feature>
<protein>
    <submittedName>
        <fullName evidence="2">Uncharacterized protein</fullName>
    </submittedName>
</protein>
<dbReference type="RefSeq" id="XP_040639680.1">
    <property type="nucleotide sequence ID" value="XM_040783440.1"/>
</dbReference>
<feature type="transmembrane region" description="Helical" evidence="1">
    <location>
        <begin position="21"/>
        <end position="41"/>
    </location>
</feature>
<evidence type="ECO:0000256" key="1">
    <source>
        <dbReference type="SAM" id="Phobius"/>
    </source>
</evidence>
<dbReference type="GeneID" id="63698564"/>
<keyword evidence="1" id="KW-0812">Transmembrane</keyword>
<evidence type="ECO:0000313" key="3">
    <source>
        <dbReference type="Proteomes" id="UP000019804"/>
    </source>
</evidence>
<keyword evidence="1" id="KW-0472">Membrane</keyword>
<keyword evidence="3" id="KW-1185">Reference proteome</keyword>
<feature type="transmembrane region" description="Helical" evidence="1">
    <location>
        <begin position="65"/>
        <end position="86"/>
    </location>
</feature>
<organism evidence="2 3">
    <name type="scientific">Aspergillus ruber (strain CBS 135680)</name>
    <dbReference type="NCBI Taxonomy" id="1388766"/>
    <lineage>
        <taxon>Eukaryota</taxon>
        <taxon>Fungi</taxon>
        <taxon>Dikarya</taxon>
        <taxon>Ascomycota</taxon>
        <taxon>Pezizomycotina</taxon>
        <taxon>Eurotiomycetes</taxon>
        <taxon>Eurotiomycetidae</taxon>
        <taxon>Eurotiales</taxon>
        <taxon>Aspergillaceae</taxon>
        <taxon>Aspergillus</taxon>
        <taxon>Aspergillus subgen. Aspergillus</taxon>
    </lineage>
</organism>
<reference evidence="3" key="1">
    <citation type="journal article" date="2014" name="Nat. Commun.">
        <title>Genomic adaptations of the halophilic Dead Sea filamentous fungus Eurotium rubrum.</title>
        <authorList>
            <person name="Kis-Papo T."/>
            <person name="Weig A.R."/>
            <person name="Riley R."/>
            <person name="Persoh D."/>
            <person name="Salamov A."/>
            <person name="Sun H."/>
            <person name="Lipzen A."/>
            <person name="Wasser S.P."/>
            <person name="Rambold G."/>
            <person name="Grigoriev I.V."/>
            <person name="Nevo E."/>
        </authorList>
    </citation>
    <scope>NUCLEOTIDE SEQUENCE [LARGE SCALE GENOMIC DNA]</scope>
    <source>
        <strain evidence="3">CBS 135680</strain>
    </source>
</reference>
<keyword evidence="1" id="KW-1133">Transmembrane helix</keyword>
<name>A0A017SGB6_ASPRC</name>
<dbReference type="Proteomes" id="UP000019804">
    <property type="component" value="Unassembled WGS sequence"/>
</dbReference>
<gene>
    <name evidence="2" type="ORF">EURHEDRAFT_43562</name>
</gene>
<proteinExistence type="predicted"/>
<dbReference type="HOGENOM" id="CLU_1669007_0_0_1"/>